<evidence type="ECO:0000313" key="2">
    <source>
        <dbReference type="Proteomes" id="UP001596113"/>
    </source>
</evidence>
<sequence>MEIVIKSANARNPIWNHFLLQDTQVTWNKFYAASGTVVTEPLSKVGGAFRRELADSCEEIELVIRSVFRHKGIDYQLLNISQRFMVNKKDNQVIGLTPTRWQKVSLNQRTTISKITPSLHPHLQVNGETITVSVDFVDITQLFRDIHGDTPWFSILNLLQGVPRHIRVMASLQGDPFIWFIVIPGSVAASPEIQPHVLFYPADYGGIHYESNSMDGIKNPNHSTSVGNIQCSGETLFMFLTKPITDSDYDKHLEKYLELQERYRNRTGNKLPPLHHFRDVLGYNPEKGVLDPRFWEVPFGFEQALHEKKQILFIPQMNGGNGGIAIRDNLMKLIENAVLYIYTHSHLLNYETIRTHKLILTGYSQSGGNVFTATKRNLTDVKAILCFELQYMNKHLKGVDRFGRAFSEDASLVLGKDVIPDLLKQGGKVAIIGRRKNGWQSKYLPDKVPASELILLPDDSHYPMLDYPDPSKPYDPNKFPVLARRYSRLLHGDKDAVIDRILSQDNGVVDQRSIEREAKVEEIIYKLRKSGFDDEKMIKTVFTPAFNVDDSGGYYTHNFIVSCGQELAPDGQSIYKFFHHALNLIT</sequence>
<protein>
    <submittedName>
        <fullName evidence="1">Uncharacterized protein</fullName>
    </submittedName>
</protein>
<dbReference type="RefSeq" id="WP_378128455.1">
    <property type="nucleotide sequence ID" value="NZ_JBHSMI010000001.1"/>
</dbReference>
<evidence type="ECO:0000313" key="1">
    <source>
        <dbReference type="EMBL" id="MFC5401161.1"/>
    </source>
</evidence>
<name>A0ABW0HLQ1_9BACL</name>
<comment type="caution">
    <text evidence="1">The sequence shown here is derived from an EMBL/GenBank/DDBJ whole genome shotgun (WGS) entry which is preliminary data.</text>
</comment>
<reference evidence="2" key="1">
    <citation type="journal article" date="2019" name="Int. J. Syst. Evol. Microbiol.">
        <title>The Global Catalogue of Microorganisms (GCM) 10K type strain sequencing project: providing services to taxonomists for standard genome sequencing and annotation.</title>
        <authorList>
            <consortium name="The Broad Institute Genomics Platform"/>
            <consortium name="The Broad Institute Genome Sequencing Center for Infectious Disease"/>
            <person name="Wu L."/>
            <person name="Ma J."/>
        </authorList>
    </citation>
    <scope>NUCLEOTIDE SEQUENCE [LARGE SCALE GENOMIC DNA]</scope>
    <source>
        <strain evidence="2">CGMCC 1.18575</strain>
    </source>
</reference>
<dbReference type="Proteomes" id="UP001596113">
    <property type="component" value="Unassembled WGS sequence"/>
</dbReference>
<dbReference type="EMBL" id="JBHSMI010000001">
    <property type="protein sequence ID" value="MFC5401161.1"/>
    <property type="molecule type" value="Genomic_DNA"/>
</dbReference>
<proteinExistence type="predicted"/>
<accession>A0ABW0HLQ1</accession>
<gene>
    <name evidence="1" type="ORF">ACFPOF_00250</name>
</gene>
<organism evidence="1 2">
    <name type="scientific">Cohnella soli</name>
    <dbReference type="NCBI Taxonomy" id="425005"/>
    <lineage>
        <taxon>Bacteria</taxon>
        <taxon>Bacillati</taxon>
        <taxon>Bacillota</taxon>
        <taxon>Bacilli</taxon>
        <taxon>Bacillales</taxon>
        <taxon>Paenibacillaceae</taxon>
        <taxon>Cohnella</taxon>
    </lineage>
</organism>
<keyword evidence="2" id="KW-1185">Reference proteome</keyword>